<feature type="chain" id="PRO_5041418414" evidence="2">
    <location>
        <begin position="23"/>
        <end position="442"/>
    </location>
</feature>
<name>A0AA37Q019_9BACT</name>
<proteinExistence type="predicted"/>
<feature type="signal peptide" evidence="2">
    <location>
        <begin position="1"/>
        <end position="22"/>
    </location>
</feature>
<comment type="caution">
    <text evidence="3">The sequence shown here is derived from an EMBL/GenBank/DDBJ whole genome shotgun (WGS) entry which is preliminary data.</text>
</comment>
<sequence length="442" mass="45026">MPPGTRAASAWLALVAVLAGCADEPSTAPVARPASARVAAAPVRHEAPAAPGTLVVRRTTSSAQGAKGRGRTERRESWSVAEAALSRRAGVVTLRGTAPNTLTPETAASFVPTVVLQLPARTASAVCTNAAAWQRESKVGDLTVIARGRGDEPWASLEVWSAGRLVSRTSTEWARHRGSWRLVSQEDVAVGDGSRRTLAVDRSALARAAGDEVLPRVSCANPKPGYVPPSPVVAAVREGVAAPWSVGLGPVGLAGLELAGAFRFAAEETCTATEEEAEAACAMKLIALVGATTSFVGLAASAIAACTPPAVITGLPCITAAAAATGAYATMLIALDAYLDCKLLASAPQPCSCTTTGIAADGAGTADGAPASRRDPTLPPAAPLALDCTEPEAPATGGGGGGQTGEPAPGHWATVCTYIDYYDEWGDYMYTEFLGCKVVWIA</sequence>
<evidence type="ECO:0000313" key="4">
    <source>
        <dbReference type="Proteomes" id="UP001161325"/>
    </source>
</evidence>
<evidence type="ECO:0000313" key="3">
    <source>
        <dbReference type="EMBL" id="GLC24004.1"/>
    </source>
</evidence>
<gene>
    <name evidence="3" type="ORF">rosag_05170</name>
</gene>
<evidence type="ECO:0000256" key="1">
    <source>
        <dbReference type="SAM" id="MobiDB-lite"/>
    </source>
</evidence>
<dbReference type="EMBL" id="BRXS01000001">
    <property type="protein sequence ID" value="GLC24004.1"/>
    <property type="molecule type" value="Genomic_DNA"/>
</dbReference>
<keyword evidence="4" id="KW-1185">Reference proteome</keyword>
<dbReference type="Proteomes" id="UP001161325">
    <property type="component" value="Unassembled WGS sequence"/>
</dbReference>
<dbReference type="PROSITE" id="PS51257">
    <property type="entry name" value="PROKAR_LIPOPROTEIN"/>
    <property type="match status" value="1"/>
</dbReference>
<dbReference type="AlphaFoldDB" id="A0AA37Q019"/>
<keyword evidence="2" id="KW-0732">Signal</keyword>
<protein>
    <submittedName>
        <fullName evidence="3">Uncharacterized protein</fullName>
    </submittedName>
</protein>
<accession>A0AA37Q019</accession>
<dbReference type="RefSeq" id="WP_284348450.1">
    <property type="nucleotide sequence ID" value="NZ_BRXS01000001.1"/>
</dbReference>
<reference evidence="3" key="1">
    <citation type="submission" date="2022-08" db="EMBL/GenBank/DDBJ databases">
        <title>Draft genome sequencing of Roseisolibacter agri AW1220.</title>
        <authorList>
            <person name="Tobiishi Y."/>
            <person name="Tonouchi A."/>
        </authorList>
    </citation>
    <scope>NUCLEOTIDE SEQUENCE</scope>
    <source>
        <strain evidence="3">AW1220</strain>
    </source>
</reference>
<evidence type="ECO:0000256" key="2">
    <source>
        <dbReference type="SAM" id="SignalP"/>
    </source>
</evidence>
<feature type="region of interest" description="Disordered" evidence="1">
    <location>
        <begin position="58"/>
        <end position="77"/>
    </location>
</feature>
<organism evidence="3 4">
    <name type="scientific">Roseisolibacter agri</name>
    <dbReference type="NCBI Taxonomy" id="2014610"/>
    <lineage>
        <taxon>Bacteria</taxon>
        <taxon>Pseudomonadati</taxon>
        <taxon>Gemmatimonadota</taxon>
        <taxon>Gemmatimonadia</taxon>
        <taxon>Gemmatimonadales</taxon>
        <taxon>Gemmatimonadaceae</taxon>
        <taxon>Roseisolibacter</taxon>
    </lineage>
</organism>